<feature type="transmembrane region" description="Helical" evidence="6">
    <location>
        <begin position="267"/>
        <end position="292"/>
    </location>
</feature>
<feature type="transmembrane region" description="Helical" evidence="6">
    <location>
        <begin position="324"/>
        <end position="346"/>
    </location>
</feature>
<accession>A0A5B7ZL17</accession>
<dbReference type="KEGG" id="thes:FHQ07_00255"/>
<feature type="transmembrane region" description="Helical" evidence="6">
    <location>
        <begin position="136"/>
        <end position="156"/>
    </location>
</feature>
<dbReference type="EMBL" id="CP040871">
    <property type="protein sequence ID" value="QDA55860.1"/>
    <property type="molecule type" value="Genomic_DNA"/>
</dbReference>
<feature type="transmembrane region" description="Helical" evidence="6">
    <location>
        <begin position="195"/>
        <end position="216"/>
    </location>
</feature>
<evidence type="ECO:0000256" key="4">
    <source>
        <dbReference type="ARBA" id="ARBA00022989"/>
    </source>
</evidence>
<keyword evidence="2" id="KW-1003">Cell membrane</keyword>
<feature type="transmembrane region" description="Helical" evidence="6">
    <location>
        <begin position="446"/>
        <end position="468"/>
    </location>
</feature>
<feature type="transmembrane region" description="Helical" evidence="6">
    <location>
        <begin position="53"/>
        <end position="80"/>
    </location>
</feature>
<protein>
    <submittedName>
        <fullName evidence="7">Polysaccharide biosynthesis protein</fullName>
    </submittedName>
</protein>
<evidence type="ECO:0000256" key="6">
    <source>
        <dbReference type="SAM" id="Phobius"/>
    </source>
</evidence>
<feature type="transmembrane region" description="Helical" evidence="6">
    <location>
        <begin position="474"/>
        <end position="496"/>
    </location>
</feature>
<feature type="transmembrane region" description="Helical" evidence="6">
    <location>
        <begin position="352"/>
        <end position="370"/>
    </location>
</feature>
<feature type="transmembrane region" description="Helical" evidence="6">
    <location>
        <begin position="410"/>
        <end position="434"/>
    </location>
</feature>
<evidence type="ECO:0000256" key="2">
    <source>
        <dbReference type="ARBA" id="ARBA00022475"/>
    </source>
</evidence>
<dbReference type="InterPro" id="IPR002797">
    <property type="entry name" value="Polysacc_synth"/>
</dbReference>
<feature type="transmembrane region" description="Helical" evidence="6">
    <location>
        <begin position="22"/>
        <end position="41"/>
    </location>
</feature>
<organism evidence="7 8">
    <name type="scientific">Thermomonas aquatica</name>
    <dbReference type="NCBI Taxonomy" id="2202149"/>
    <lineage>
        <taxon>Bacteria</taxon>
        <taxon>Pseudomonadati</taxon>
        <taxon>Pseudomonadota</taxon>
        <taxon>Gammaproteobacteria</taxon>
        <taxon>Lysobacterales</taxon>
        <taxon>Lysobacteraceae</taxon>
        <taxon>Thermomonas</taxon>
    </lineage>
</organism>
<feature type="transmembrane region" description="Helical" evidence="6">
    <location>
        <begin position="382"/>
        <end position="404"/>
    </location>
</feature>
<dbReference type="RefSeq" id="WP_139714749.1">
    <property type="nucleotide sequence ID" value="NZ_CP040871.1"/>
</dbReference>
<dbReference type="OrthoDB" id="7058780at2"/>
<reference evidence="7 8" key="1">
    <citation type="submission" date="2019-06" db="EMBL/GenBank/DDBJ databases">
        <title>Thermomonas aquatica sp. nov., isolated from an industrial wastewater treatment plant.</title>
        <authorList>
            <person name="Jeon J.H."/>
            <person name="Park D.-S."/>
        </authorList>
    </citation>
    <scope>NUCLEOTIDE SEQUENCE [LARGE SCALE GENOMIC DNA]</scope>
    <source>
        <strain evidence="7 8">SY21</strain>
    </source>
</reference>
<keyword evidence="5 6" id="KW-0472">Membrane</keyword>
<evidence type="ECO:0000256" key="3">
    <source>
        <dbReference type="ARBA" id="ARBA00022692"/>
    </source>
</evidence>
<dbReference type="PANTHER" id="PTHR30250">
    <property type="entry name" value="PST FAMILY PREDICTED COLANIC ACID TRANSPORTER"/>
    <property type="match status" value="1"/>
</dbReference>
<evidence type="ECO:0000256" key="5">
    <source>
        <dbReference type="ARBA" id="ARBA00023136"/>
    </source>
</evidence>
<gene>
    <name evidence="7" type="ORF">FHQ07_00255</name>
</gene>
<dbReference type="GO" id="GO:0005886">
    <property type="term" value="C:plasma membrane"/>
    <property type="evidence" value="ECO:0007669"/>
    <property type="project" value="UniProtKB-SubCell"/>
</dbReference>
<feature type="transmembrane region" description="Helical" evidence="6">
    <location>
        <begin position="237"/>
        <end position="255"/>
    </location>
</feature>
<dbReference type="PANTHER" id="PTHR30250:SF26">
    <property type="entry name" value="PSMA PROTEIN"/>
    <property type="match status" value="1"/>
</dbReference>
<dbReference type="Proteomes" id="UP000308149">
    <property type="component" value="Chromosome"/>
</dbReference>
<feature type="transmembrane region" description="Helical" evidence="6">
    <location>
        <begin position="168"/>
        <end position="189"/>
    </location>
</feature>
<comment type="subcellular location">
    <subcellularLocation>
        <location evidence="1">Cell membrane</location>
        <topology evidence="1">Multi-pass membrane protein</topology>
    </subcellularLocation>
</comment>
<keyword evidence="4 6" id="KW-1133">Transmembrane helix</keyword>
<proteinExistence type="predicted"/>
<sequence>MHGGHGLGDAAHRARQRRLGGMLAYLQIALNIGIALAYTPFMVRTLGQADYGLFAIAGAMASYLVILDMGLADSVVRRLVGLHGKDDRQGERDFLGSMVSLYGVLGLMILGAAAIAIACVPMLFGGTMAPDALSTLQTMLVPLGISTAVVVAGNPLNATLVAHERFVFLRSLEMATVVLVTLGNVAALLLGGGVLSVVVVASSGAMLATLCKWLMVRGGLRLPLAARHVDRTQLTGMSSYAAPIFVSMLVEQIFWKLDNILIGARLGAAAVAVYAIGVMFNKYFMAFATAISRVMMPDLVRRIDAGSDTTELTGRLVEVSRWQAFVLMLVLSGLVLFGEHFIRTWMGPGYELSYWVLVCTLGPYAFELIGNVRNVVLQVKGLYWWRAGIFLAAALVNIPATLLAMRHWGIVGAAVCTGGGILAAYIGVAWVLSSKAGIPVFGYLRGVWKGIAPALLLSLPVGWVLHLGLPAQGWFALALKIAVYTLVYLGLMWAIALNGVERMQVRGVLAGGRRG</sequence>
<dbReference type="InterPro" id="IPR050833">
    <property type="entry name" value="Poly_Biosynth_Transport"/>
</dbReference>
<feature type="transmembrane region" description="Helical" evidence="6">
    <location>
        <begin position="101"/>
        <end position="124"/>
    </location>
</feature>
<name>A0A5B7ZL17_9GAMM</name>
<keyword evidence="8" id="KW-1185">Reference proteome</keyword>
<keyword evidence="3 6" id="KW-0812">Transmembrane</keyword>
<evidence type="ECO:0000313" key="8">
    <source>
        <dbReference type="Proteomes" id="UP000308149"/>
    </source>
</evidence>
<evidence type="ECO:0000313" key="7">
    <source>
        <dbReference type="EMBL" id="QDA55860.1"/>
    </source>
</evidence>
<dbReference type="AlphaFoldDB" id="A0A5B7ZL17"/>
<evidence type="ECO:0000256" key="1">
    <source>
        <dbReference type="ARBA" id="ARBA00004651"/>
    </source>
</evidence>
<dbReference type="Pfam" id="PF01943">
    <property type="entry name" value="Polysacc_synt"/>
    <property type="match status" value="1"/>
</dbReference>